<feature type="compositionally biased region" description="Low complexity" evidence="1">
    <location>
        <begin position="40"/>
        <end position="52"/>
    </location>
</feature>
<evidence type="ECO:0000313" key="3">
    <source>
        <dbReference type="Proteomes" id="UP000324897"/>
    </source>
</evidence>
<organism evidence="2 3">
    <name type="scientific">Eragrostis curvula</name>
    <name type="common">weeping love grass</name>
    <dbReference type="NCBI Taxonomy" id="38414"/>
    <lineage>
        <taxon>Eukaryota</taxon>
        <taxon>Viridiplantae</taxon>
        <taxon>Streptophyta</taxon>
        <taxon>Embryophyta</taxon>
        <taxon>Tracheophyta</taxon>
        <taxon>Spermatophyta</taxon>
        <taxon>Magnoliopsida</taxon>
        <taxon>Liliopsida</taxon>
        <taxon>Poales</taxon>
        <taxon>Poaceae</taxon>
        <taxon>PACMAD clade</taxon>
        <taxon>Chloridoideae</taxon>
        <taxon>Eragrostideae</taxon>
        <taxon>Eragrostidinae</taxon>
        <taxon>Eragrostis</taxon>
    </lineage>
</organism>
<sequence>TSGRPSWTLSLLLHPTSIPGRCLPQSEPPQIPASMRRCGSRWSPSSSHGSWPAIDAGLASSRRRRERPHAFQSVAFYGAHPPSQAPAPARQLLRIVLMPHDREAAEWGRHMNRRW</sequence>
<feature type="non-terminal residue" evidence="2">
    <location>
        <position position="1"/>
    </location>
</feature>
<proteinExistence type="predicted"/>
<name>A0A5J9SIB0_9POAL</name>
<evidence type="ECO:0000256" key="1">
    <source>
        <dbReference type="SAM" id="MobiDB-lite"/>
    </source>
</evidence>
<dbReference type="AlphaFoldDB" id="A0A5J9SIB0"/>
<dbReference type="Proteomes" id="UP000324897">
    <property type="component" value="Unassembled WGS sequence"/>
</dbReference>
<dbReference type="EMBL" id="RWGY01000836">
    <property type="protein sequence ID" value="TVT98578.1"/>
    <property type="molecule type" value="Genomic_DNA"/>
</dbReference>
<protein>
    <submittedName>
        <fullName evidence="2">Uncharacterized protein</fullName>
    </submittedName>
</protein>
<evidence type="ECO:0000313" key="2">
    <source>
        <dbReference type="EMBL" id="TVT98578.1"/>
    </source>
</evidence>
<reference evidence="2 3" key="1">
    <citation type="journal article" date="2019" name="Sci. Rep.">
        <title>A high-quality genome of Eragrostis curvula grass provides insights into Poaceae evolution and supports new strategies to enhance forage quality.</title>
        <authorList>
            <person name="Carballo J."/>
            <person name="Santos B.A.C.M."/>
            <person name="Zappacosta D."/>
            <person name="Garbus I."/>
            <person name="Selva J.P."/>
            <person name="Gallo C.A."/>
            <person name="Diaz A."/>
            <person name="Albertini E."/>
            <person name="Caccamo M."/>
            <person name="Echenique V."/>
        </authorList>
    </citation>
    <scope>NUCLEOTIDE SEQUENCE [LARGE SCALE GENOMIC DNA]</scope>
    <source>
        <strain evidence="3">cv. Victoria</strain>
        <tissue evidence="2">Leaf</tissue>
    </source>
</reference>
<dbReference type="Gramene" id="TVT98578">
    <property type="protein sequence ID" value="TVT98578"/>
    <property type="gene ID" value="EJB05_56105"/>
</dbReference>
<gene>
    <name evidence="2" type="ORF">EJB05_56105</name>
</gene>
<accession>A0A5J9SIB0</accession>
<keyword evidence="3" id="KW-1185">Reference proteome</keyword>
<comment type="caution">
    <text evidence="2">The sequence shown here is derived from an EMBL/GenBank/DDBJ whole genome shotgun (WGS) entry which is preliminary data.</text>
</comment>
<feature type="region of interest" description="Disordered" evidence="1">
    <location>
        <begin position="20"/>
        <end position="54"/>
    </location>
</feature>